<evidence type="ECO:0008006" key="2">
    <source>
        <dbReference type="Google" id="ProtNLM"/>
    </source>
</evidence>
<dbReference type="AlphaFoldDB" id="A0A075FR90"/>
<dbReference type="EMBL" id="KF900405">
    <property type="protein sequence ID" value="AIE93804.1"/>
    <property type="molecule type" value="Genomic_DNA"/>
</dbReference>
<reference evidence="1" key="1">
    <citation type="journal article" date="2014" name="Genome Biol. Evol.">
        <title>Pangenome evidence for extensive interdomain horizontal transfer affecting lineage core and shell genes in uncultured planktonic thaumarchaeota and euryarchaeota.</title>
        <authorList>
            <person name="Deschamps P."/>
            <person name="Zivanovic Y."/>
            <person name="Moreira D."/>
            <person name="Rodriguez-Valera F."/>
            <person name="Lopez-Garcia P."/>
        </authorList>
    </citation>
    <scope>NUCLEOTIDE SEQUENCE</scope>
</reference>
<organism evidence="1">
    <name type="scientific">uncultured marine thaumarchaeote AD1000_40_H03</name>
    <dbReference type="NCBI Taxonomy" id="1455914"/>
    <lineage>
        <taxon>Archaea</taxon>
        <taxon>Nitrososphaerota</taxon>
        <taxon>environmental samples</taxon>
    </lineage>
</organism>
<dbReference type="InterPro" id="IPR013785">
    <property type="entry name" value="Aldolase_TIM"/>
</dbReference>
<accession>A0A075FR90</accession>
<name>A0A075FR90_9ARCH</name>
<evidence type="ECO:0000313" key="1">
    <source>
        <dbReference type="EMBL" id="AIE93804.1"/>
    </source>
</evidence>
<sequence length="42" mass="4840">MINIFKNTEVSAALAASIFHYENHSVDRVKQMIKQSGIEVRY</sequence>
<dbReference type="Gene3D" id="3.20.20.70">
    <property type="entry name" value="Aldolase class I"/>
    <property type="match status" value="1"/>
</dbReference>
<proteinExistence type="predicted"/>
<protein>
    <recommendedName>
        <fullName evidence="2">Imidazole glycerol phosphate synthase subunit HisF</fullName>
    </recommendedName>
</protein>